<keyword evidence="2" id="KW-1133">Transmembrane helix</keyword>
<dbReference type="InterPro" id="IPR021949">
    <property type="entry name" value="DUF3566_TM"/>
</dbReference>
<evidence type="ECO:0000259" key="3">
    <source>
        <dbReference type="Pfam" id="PF12089"/>
    </source>
</evidence>
<organism evidence="4 5">
    <name type="scientific">Nakamurella alba</name>
    <dbReference type="NCBI Taxonomy" id="2665158"/>
    <lineage>
        <taxon>Bacteria</taxon>
        <taxon>Bacillati</taxon>
        <taxon>Actinomycetota</taxon>
        <taxon>Actinomycetes</taxon>
        <taxon>Nakamurellales</taxon>
        <taxon>Nakamurellaceae</taxon>
        <taxon>Nakamurella</taxon>
    </lineage>
</organism>
<reference evidence="4 5" key="1">
    <citation type="submission" date="2019-11" db="EMBL/GenBank/DDBJ databases">
        <authorList>
            <person name="Jiang L.-Q."/>
        </authorList>
    </citation>
    <scope>NUCLEOTIDE SEQUENCE [LARGE SCALE GENOMIC DNA]</scope>
    <source>
        <strain evidence="4 5">YIM 132087</strain>
    </source>
</reference>
<evidence type="ECO:0000313" key="4">
    <source>
        <dbReference type="EMBL" id="MTD15005.1"/>
    </source>
</evidence>
<proteinExistence type="predicted"/>
<dbReference type="Proteomes" id="UP000460221">
    <property type="component" value="Unassembled WGS sequence"/>
</dbReference>
<name>A0A7K1FLI7_9ACTN</name>
<dbReference type="Pfam" id="PF12089">
    <property type="entry name" value="DUF3566"/>
    <property type="match status" value="1"/>
</dbReference>
<keyword evidence="2" id="KW-0472">Membrane</keyword>
<feature type="domain" description="DUF3566" evidence="3">
    <location>
        <begin position="80"/>
        <end position="196"/>
    </location>
</feature>
<keyword evidence="2" id="KW-0812">Transmembrane</keyword>
<dbReference type="AlphaFoldDB" id="A0A7K1FLI7"/>
<keyword evidence="5" id="KW-1185">Reference proteome</keyword>
<evidence type="ECO:0000313" key="5">
    <source>
        <dbReference type="Proteomes" id="UP000460221"/>
    </source>
</evidence>
<sequence length="198" mass="20164">MTTPRATPAGAPGAPAAAQRSASTTAPPRTGGRTPTAGTPAGTNGVPAAGVPAGSPRSETNNRPEAAAPRRGRAQRRPPRLASLQLKRIDPWTVLKISLIVAIVMFFVWMIAVGVLYLALGSMDVWTQLNSTWATLTSADSSGQAGDLITPGAVFGVTAVIGAVNIVLFTALATISAFVYNAAAGMSGGVEITLGERD</sequence>
<dbReference type="EMBL" id="WLYK01000005">
    <property type="protein sequence ID" value="MTD15005.1"/>
    <property type="molecule type" value="Genomic_DNA"/>
</dbReference>
<accession>A0A7K1FLI7</accession>
<feature type="compositionally biased region" description="Basic residues" evidence="1">
    <location>
        <begin position="70"/>
        <end position="79"/>
    </location>
</feature>
<gene>
    <name evidence="4" type="ORF">GIS00_13760</name>
</gene>
<feature type="transmembrane region" description="Helical" evidence="2">
    <location>
        <begin position="97"/>
        <end position="120"/>
    </location>
</feature>
<feature type="compositionally biased region" description="Low complexity" evidence="1">
    <location>
        <begin position="1"/>
        <end position="56"/>
    </location>
</feature>
<protein>
    <recommendedName>
        <fullName evidence="3">DUF3566 domain-containing protein</fullName>
    </recommendedName>
</protein>
<evidence type="ECO:0000256" key="2">
    <source>
        <dbReference type="SAM" id="Phobius"/>
    </source>
</evidence>
<evidence type="ECO:0000256" key="1">
    <source>
        <dbReference type="SAM" id="MobiDB-lite"/>
    </source>
</evidence>
<dbReference type="RefSeq" id="WP_154768987.1">
    <property type="nucleotide sequence ID" value="NZ_WLYK01000005.1"/>
</dbReference>
<feature type="region of interest" description="Disordered" evidence="1">
    <location>
        <begin position="1"/>
        <end position="79"/>
    </location>
</feature>
<feature type="transmembrane region" description="Helical" evidence="2">
    <location>
        <begin position="153"/>
        <end position="180"/>
    </location>
</feature>
<comment type="caution">
    <text evidence="4">The sequence shown here is derived from an EMBL/GenBank/DDBJ whole genome shotgun (WGS) entry which is preliminary data.</text>
</comment>